<name>A0AAD9DGK1_9STRA</name>
<evidence type="ECO:0000256" key="1">
    <source>
        <dbReference type="ARBA" id="ARBA00022801"/>
    </source>
</evidence>
<keyword evidence="1" id="KW-0378">Hydrolase</keyword>
<dbReference type="InterPro" id="IPR052382">
    <property type="entry name" value="ABHD10_acyl-thioesterase"/>
</dbReference>
<comment type="caution">
    <text evidence="2">The sequence shown here is derived from an EMBL/GenBank/DDBJ whole genome shotgun (WGS) entry which is preliminary data.</text>
</comment>
<dbReference type="PANTHER" id="PTHR16138">
    <property type="entry name" value="MYCOPHENOLIC ACID ACYL-GLUCURONIDE ESTERASE, MITOCHONDRIAL"/>
    <property type="match status" value="1"/>
</dbReference>
<sequence>MNNCSDWDWSAIDFTSDTYNAQLTDQQRKMWENPVQTSSTSNAFEISSPYLDNAYPFTRELYQSGNDYLICQDNQLSKIAHRDLRCPVRFLHGDEDDVIPYTKIYDAADALQSKHSGTDIAIKLIKGGDHRLSNADDISSLLDTLNEFL</sequence>
<dbReference type="GO" id="GO:0004553">
    <property type="term" value="F:hydrolase activity, hydrolyzing O-glycosyl compounds"/>
    <property type="evidence" value="ECO:0007669"/>
    <property type="project" value="TreeGrafter"/>
</dbReference>
<dbReference type="AlphaFoldDB" id="A0AAD9DGK1"/>
<evidence type="ECO:0000313" key="2">
    <source>
        <dbReference type="EMBL" id="KAK1745274.1"/>
    </source>
</evidence>
<protein>
    <recommendedName>
        <fullName evidence="4">Peptidase S9 prolyl oligopeptidase catalytic domain-containing protein</fullName>
    </recommendedName>
</protein>
<dbReference type="EMBL" id="JATAAI010000006">
    <property type="protein sequence ID" value="KAK1745274.1"/>
    <property type="molecule type" value="Genomic_DNA"/>
</dbReference>
<dbReference type="Gene3D" id="3.40.50.1820">
    <property type="entry name" value="alpha/beta hydrolase"/>
    <property type="match status" value="1"/>
</dbReference>
<reference evidence="2" key="1">
    <citation type="submission" date="2023-06" db="EMBL/GenBank/DDBJ databases">
        <title>Survivors Of The Sea: Transcriptome response of Skeletonema marinoi to long-term dormancy.</title>
        <authorList>
            <person name="Pinder M.I.M."/>
            <person name="Kourtchenko O."/>
            <person name="Robertson E.K."/>
            <person name="Larsson T."/>
            <person name="Maumus F."/>
            <person name="Osuna-Cruz C.M."/>
            <person name="Vancaester E."/>
            <person name="Stenow R."/>
            <person name="Vandepoele K."/>
            <person name="Ploug H."/>
            <person name="Bruchert V."/>
            <person name="Godhe A."/>
            <person name="Topel M."/>
        </authorList>
    </citation>
    <scope>NUCLEOTIDE SEQUENCE</scope>
    <source>
        <strain evidence="2">R05AC</strain>
    </source>
</reference>
<evidence type="ECO:0000313" key="3">
    <source>
        <dbReference type="Proteomes" id="UP001224775"/>
    </source>
</evidence>
<proteinExistence type="predicted"/>
<gene>
    <name evidence="2" type="ORF">QTG54_004565</name>
</gene>
<accession>A0AAD9DGK1</accession>
<dbReference type="InterPro" id="IPR029058">
    <property type="entry name" value="AB_hydrolase_fold"/>
</dbReference>
<organism evidence="2 3">
    <name type="scientific">Skeletonema marinoi</name>
    <dbReference type="NCBI Taxonomy" id="267567"/>
    <lineage>
        <taxon>Eukaryota</taxon>
        <taxon>Sar</taxon>
        <taxon>Stramenopiles</taxon>
        <taxon>Ochrophyta</taxon>
        <taxon>Bacillariophyta</taxon>
        <taxon>Coscinodiscophyceae</taxon>
        <taxon>Thalassiosirophycidae</taxon>
        <taxon>Thalassiosirales</taxon>
        <taxon>Skeletonemataceae</taxon>
        <taxon>Skeletonema</taxon>
        <taxon>Skeletonema marinoi-dohrnii complex</taxon>
    </lineage>
</organism>
<dbReference type="PANTHER" id="PTHR16138:SF7">
    <property type="entry name" value="PALMITOYL-PROTEIN THIOESTERASE ABHD10, MITOCHONDRIAL"/>
    <property type="match status" value="1"/>
</dbReference>
<dbReference type="SUPFAM" id="SSF53474">
    <property type="entry name" value="alpha/beta-Hydrolases"/>
    <property type="match status" value="1"/>
</dbReference>
<dbReference type="Proteomes" id="UP001224775">
    <property type="component" value="Unassembled WGS sequence"/>
</dbReference>
<evidence type="ECO:0008006" key="4">
    <source>
        <dbReference type="Google" id="ProtNLM"/>
    </source>
</evidence>
<keyword evidence="3" id="KW-1185">Reference proteome</keyword>